<organism evidence="8 9">
    <name type="scientific">Purpureocillium lavendulum</name>
    <dbReference type="NCBI Taxonomy" id="1247861"/>
    <lineage>
        <taxon>Eukaryota</taxon>
        <taxon>Fungi</taxon>
        <taxon>Dikarya</taxon>
        <taxon>Ascomycota</taxon>
        <taxon>Pezizomycotina</taxon>
        <taxon>Sordariomycetes</taxon>
        <taxon>Hypocreomycetidae</taxon>
        <taxon>Hypocreales</taxon>
        <taxon>Ophiocordycipitaceae</taxon>
        <taxon>Purpureocillium</taxon>
    </lineage>
</organism>
<dbReference type="InterPro" id="IPR050121">
    <property type="entry name" value="Cytochrome_P450_monoxygenase"/>
</dbReference>
<keyword evidence="7" id="KW-0732">Signal</keyword>
<evidence type="ECO:0000256" key="3">
    <source>
        <dbReference type="ARBA" id="ARBA00022617"/>
    </source>
</evidence>
<dbReference type="GO" id="GO:0016705">
    <property type="term" value="F:oxidoreductase activity, acting on paired donors, with incorporation or reduction of molecular oxygen"/>
    <property type="evidence" value="ECO:0007669"/>
    <property type="project" value="InterPro"/>
</dbReference>
<proteinExistence type="inferred from homology"/>
<evidence type="ECO:0000313" key="8">
    <source>
        <dbReference type="EMBL" id="KAJ6436726.1"/>
    </source>
</evidence>
<evidence type="ECO:0000256" key="1">
    <source>
        <dbReference type="ARBA" id="ARBA00001971"/>
    </source>
</evidence>
<dbReference type="GO" id="GO:0005506">
    <property type="term" value="F:iron ion binding"/>
    <property type="evidence" value="ECO:0007669"/>
    <property type="project" value="InterPro"/>
</dbReference>
<evidence type="ECO:0000256" key="5">
    <source>
        <dbReference type="ARBA" id="ARBA00023004"/>
    </source>
</evidence>
<dbReference type="SUPFAM" id="SSF48264">
    <property type="entry name" value="Cytochrome P450"/>
    <property type="match status" value="1"/>
</dbReference>
<feature type="signal peptide" evidence="7">
    <location>
        <begin position="1"/>
        <end position="33"/>
    </location>
</feature>
<gene>
    <name evidence="8" type="ORF">O9K51_10690</name>
</gene>
<keyword evidence="9" id="KW-1185">Reference proteome</keyword>
<comment type="cofactor">
    <cofactor evidence="1">
        <name>heme</name>
        <dbReference type="ChEBI" id="CHEBI:30413"/>
    </cofactor>
</comment>
<evidence type="ECO:0000256" key="2">
    <source>
        <dbReference type="ARBA" id="ARBA00010617"/>
    </source>
</evidence>
<evidence type="ECO:0000256" key="6">
    <source>
        <dbReference type="RuleBase" id="RU000461"/>
    </source>
</evidence>
<dbReference type="InterPro" id="IPR017972">
    <property type="entry name" value="Cyt_P450_CS"/>
</dbReference>
<evidence type="ECO:0000256" key="7">
    <source>
        <dbReference type="SAM" id="SignalP"/>
    </source>
</evidence>
<dbReference type="GO" id="GO:0004497">
    <property type="term" value="F:monooxygenase activity"/>
    <property type="evidence" value="ECO:0007669"/>
    <property type="project" value="UniProtKB-KW"/>
</dbReference>
<feature type="chain" id="PRO_5044235395" evidence="7">
    <location>
        <begin position="34"/>
        <end position="405"/>
    </location>
</feature>
<protein>
    <submittedName>
        <fullName evidence="8">Cytochrome P450 monooxygenase</fullName>
    </submittedName>
</protein>
<dbReference type="AlphaFoldDB" id="A0AB34FD29"/>
<sequence length="405" mass="45458">MSSFDASLVINVSHRLLTILLLLVGAFVKKICGDMNDMYAAEGGRRRWVWSQPGKYGTVLCQAFLGPLRRPTVIVSDYETAVDICCRRTKEFDRGSRNKECVGFTAPYFHFTMESRDPRLKAHRKMLNGLMSQEFLHETAAERIYGTTIRLVALWTLKATKAQGNSFSAREDLYLATMDMISSVAFDMNEAQCSLTSSINQLKNYDSEFRLPTKTEILSLRVPYFDAVMEETLRCAAPATLITRKATCDTHIGEYSIPKGTDLIVCLAGPGMTEERSIEHFEKAKPAAGIGGRQGVPAWPDGDIATYNPGRWLKKETDSNGHVREIFDPKAGPNLAFSIGPRQCFGKKQALLQVKCMITLLLWSFDFDKVKSPLNSDENDRLNNNDIEESLVNRPKHCYVTAKIL</sequence>
<keyword evidence="3 6" id="KW-0349">Heme</keyword>
<dbReference type="PROSITE" id="PS00086">
    <property type="entry name" value="CYTOCHROME_P450"/>
    <property type="match status" value="1"/>
</dbReference>
<keyword evidence="5 6" id="KW-0408">Iron</keyword>
<dbReference type="EMBL" id="JAQHRD010000017">
    <property type="protein sequence ID" value="KAJ6436726.1"/>
    <property type="molecule type" value="Genomic_DNA"/>
</dbReference>
<dbReference type="Pfam" id="PF00067">
    <property type="entry name" value="p450"/>
    <property type="match status" value="3"/>
</dbReference>
<comment type="similarity">
    <text evidence="2 6">Belongs to the cytochrome P450 family.</text>
</comment>
<reference evidence="8" key="1">
    <citation type="submission" date="2023-01" db="EMBL/GenBank/DDBJ databases">
        <title>The growth and conidiation of Purpureocillium lavendulum are regulated by nitrogen source and histone H3K14 acetylation.</title>
        <authorList>
            <person name="Tang P."/>
            <person name="Han J."/>
            <person name="Zhang C."/>
            <person name="Tang P."/>
            <person name="Qi F."/>
            <person name="Zhang K."/>
            <person name="Liang L."/>
        </authorList>
    </citation>
    <scope>NUCLEOTIDE SEQUENCE</scope>
    <source>
        <strain evidence="8">YMF1.00683</strain>
    </source>
</reference>
<dbReference type="InterPro" id="IPR036396">
    <property type="entry name" value="Cyt_P450_sf"/>
</dbReference>
<dbReference type="Gene3D" id="1.10.630.10">
    <property type="entry name" value="Cytochrome P450"/>
    <property type="match status" value="2"/>
</dbReference>
<name>A0AB34FD29_9HYPO</name>
<keyword evidence="6 8" id="KW-0503">Monooxygenase</keyword>
<dbReference type="PANTHER" id="PTHR24305">
    <property type="entry name" value="CYTOCHROME P450"/>
    <property type="match status" value="1"/>
</dbReference>
<evidence type="ECO:0000256" key="4">
    <source>
        <dbReference type="ARBA" id="ARBA00022723"/>
    </source>
</evidence>
<dbReference type="Proteomes" id="UP001163105">
    <property type="component" value="Unassembled WGS sequence"/>
</dbReference>
<accession>A0AB34FD29</accession>
<dbReference type="InterPro" id="IPR001128">
    <property type="entry name" value="Cyt_P450"/>
</dbReference>
<comment type="caution">
    <text evidence="8">The sequence shown here is derived from an EMBL/GenBank/DDBJ whole genome shotgun (WGS) entry which is preliminary data.</text>
</comment>
<dbReference type="GO" id="GO:0020037">
    <property type="term" value="F:heme binding"/>
    <property type="evidence" value="ECO:0007669"/>
    <property type="project" value="InterPro"/>
</dbReference>
<keyword evidence="4 6" id="KW-0479">Metal-binding</keyword>
<dbReference type="PANTHER" id="PTHR24305:SF232">
    <property type="entry name" value="P450, PUTATIVE (EUROFUNG)-RELATED"/>
    <property type="match status" value="1"/>
</dbReference>
<keyword evidence="6" id="KW-0560">Oxidoreductase</keyword>
<evidence type="ECO:0000313" key="9">
    <source>
        <dbReference type="Proteomes" id="UP001163105"/>
    </source>
</evidence>